<evidence type="ECO:0000313" key="6">
    <source>
        <dbReference type="Proteomes" id="UP000297777"/>
    </source>
</evidence>
<dbReference type="PANTHER" id="PTHR43712:SF12">
    <property type="entry name" value="STERIGMATOCYSTIN 8-O-METHYLTRANSFERASE"/>
    <property type="match status" value="1"/>
</dbReference>
<keyword evidence="6" id="KW-1185">Reference proteome</keyword>
<dbReference type="OrthoDB" id="1606438at2759"/>
<dbReference type="GO" id="GO:0032259">
    <property type="term" value="P:methylation"/>
    <property type="evidence" value="ECO:0007669"/>
    <property type="project" value="UniProtKB-KW"/>
</dbReference>
<keyword evidence="3" id="KW-0949">S-adenosyl-L-methionine</keyword>
<protein>
    <recommendedName>
        <fullName evidence="4">O-methyltransferase C-terminal domain-containing protein</fullName>
    </recommendedName>
</protein>
<dbReference type="InterPro" id="IPR029063">
    <property type="entry name" value="SAM-dependent_MTases_sf"/>
</dbReference>
<name>A0A4Z1EEI0_9HELO</name>
<dbReference type="GO" id="GO:0008171">
    <property type="term" value="F:O-methyltransferase activity"/>
    <property type="evidence" value="ECO:0007669"/>
    <property type="project" value="InterPro"/>
</dbReference>
<dbReference type="PROSITE" id="PS51683">
    <property type="entry name" value="SAM_OMT_II"/>
    <property type="match status" value="1"/>
</dbReference>
<evidence type="ECO:0000256" key="1">
    <source>
        <dbReference type="ARBA" id="ARBA00022603"/>
    </source>
</evidence>
<sequence length="422" mass="46752">MSPTTRIAELAATIQKHTSKVDEYLASNNIPSPSFDVSAPLRLSLPPDIQASRNAVLEASDELTALMLGPVESLIPPPNAWISVTALQRFGIAKSFPPTRTSTFSEIAQKCSIPESDARSLIRHAMSFYIFHEPSPGLIAHTASSKALAEIPPVSDFIGFVSEEMLPASTRLVDAMIKWPGSQESNESGYAIVNATDVPMMQHVSRDSRRSQQMGKAMAFLKSRPSESAQRVLESFSWGDAANGLVVDVGGAKGTVGIELLRFLPKLKCIVQDQLKVVGDTTIPDDLQDRLSFMAHDFFAEQSVKGADLYLICNVLHDWSDKYAARILQNLIPALKRGARILVCDRVLPSPCTLTPYQMRRQRADDLYMKGIQNARVRDPNDWEQLFLSVDERFKSFRVGTVDWSELSTSCVTWEGEDMFEV</sequence>
<accession>A0A4Z1EEI0</accession>
<feature type="domain" description="O-methyltransferase C-terminal" evidence="4">
    <location>
        <begin position="213"/>
        <end position="387"/>
    </location>
</feature>
<dbReference type="Proteomes" id="UP000297777">
    <property type="component" value="Unassembled WGS sequence"/>
</dbReference>
<gene>
    <name evidence="5" type="ORF">BTUL_0180g00250</name>
</gene>
<dbReference type="InterPro" id="IPR016461">
    <property type="entry name" value="COMT-like"/>
</dbReference>
<keyword evidence="1" id="KW-0489">Methyltransferase</keyword>
<organism evidence="5 6">
    <name type="scientific">Botrytis tulipae</name>
    <dbReference type="NCBI Taxonomy" id="87230"/>
    <lineage>
        <taxon>Eukaryota</taxon>
        <taxon>Fungi</taxon>
        <taxon>Dikarya</taxon>
        <taxon>Ascomycota</taxon>
        <taxon>Pezizomycotina</taxon>
        <taxon>Leotiomycetes</taxon>
        <taxon>Helotiales</taxon>
        <taxon>Sclerotiniaceae</taxon>
        <taxon>Botrytis</taxon>
    </lineage>
</organism>
<dbReference type="Pfam" id="PF00891">
    <property type="entry name" value="Methyltransf_2"/>
    <property type="match status" value="1"/>
</dbReference>
<dbReference type="SUPFAM" id="SSF53335">
    <property type="entry name" value="S-adenosyl-L-methionine-dependent methyltransferases"/>
    <property type="match status" value="1"/>
</dbReference>
<evidence type="ECO:0000256" key="2">
    <source>
        <dbReference type="ARBA" id="ARBA00022679"/>
    </source>
</evidence>
<reference evidence="5 6" key="1">
    <citation type="submission" date="2017-12" db="EMBL/GenBank/DDBJ databases">
        <title>Comparative genomics of Botrytis spp.</title>
        <authorList>
            <person name="Valero-Jimenez C.A."/>
            <person name="Tapia P."/>
            <person name="Veloso J."/>
            <person name="Silva-Moreno E."/>
            <person name="Staats M."/>
            <person name="Valdes J.H."/>
            <person name="Van Kan J.A.L."/>
        </authorList>
    </citation>
    <scope>NUCLEOTIDE SEQUENCE [LARGE SCALE GENOMIC DNA]</scope>
    <source>
        <strain evidence="5 6">Bt9001</strain>
    </source>
</reference>
<dbReference type="PANTHER" id="PTHR43712">
    <property type="entry name" value="PUTATIVE (AFU_ORTHOLOGUE AFUA_4G14580)-RELATED"/>
    <property type="match status" value="1"/>
</dbReference>
<dbReference type="Gene3D" id="1.10.10.10">
    <property type="entry name" value="Winged helix-like DNA-binding domain superfamily/Winged helix DNA-binding domain"/>
    <property type="match status" value="1"/>
</dbReference>
<proteinExistence type="predicted"/>
<dbReference type="Gene3D" id="3.40.50.150">
    <property type="entry name" value="Vaccinia Virus protein VP39"/>
    <property type="match status" value="1"/>
</dbReference>
<comment type="caution">
    <text evidence="5">The sequence shown here is derived from an EMBL/GenBank/DDBJ whole genome shotgun (WGS) entry which is preliminary data.</text>
</comment>
<evidence type="ECO:0000313" key="5">
    <source>
        <dbReference type="EMBL" id="TGO09092.1"/>
    </source>
</evidence>
<dbReference type="AlphaFoldDB" id="A0A4Z1EEI0"/>
<evidence type="ECO:0000259" key="4">
    <source>
        <dbReference type="Pfam" id="PF00891"/>
    </source>
</evidence>
<dbReference type="InterPro" id="IPR001077">
    <property type="entry name" value="COMT_C"/>
</dbReference>
<dbReference type="EMBL" id="PQXH01000180">
    <property type="protein sequence ID" value="TGO09092.1"/>
    <property type="molecule type" value="Genomic_DNA"/>
</dbReference>
<dbReference type="InterPro" id="IPR036388">
    <property type="entry name" value="WH-like_DNA-bd_sf"/>
</dbReference>
<evidence type="ECO:0000256" key="3">
    <source>
        <dbReference type="ARBA" id="ARBA00022691"/>
    </source>
</evidence>
<keyword evidence="2" id="KW-0808">Transferase</keyword>